<gene>
    <name evidence="2" type="ORF">D9613_008782</name>
</gene>
<reference evidence="2 3" key="1">
    <citation type="submission" date="2019-12" db="EMBL/GenBank/DDBJ databases">
        <authorList>
            <person name="Floudas D."/>
            <person name="Bentzer J."/>
            <person name="Ahren D."/>
            <person name="Johansson T."/>
            <person name="Persson P."/>
            <person name="Tunlid A."/>
        </authorList>
    </citation>
    <scope>NUCLEOTIDE SEQUENCE [LARGE SCALE GENOMIC DNA]</scope>
    <source>
        <strain evidence="2 3">CBS 102.39</strain>
    </source>
</reference>
<feature type="transmembrane region" description="Helical" evidence="1">
    <location>
        <begin position="107"/>
        <end position="128"/>
    </location>
</feature>
<dbReference type="PANTHER" id="PTHR35043:SF7">
    <property type="entry name" value="TRANSCRIPTION FACTOR DOMAIN-CONTAINING PROTEIN"/>
    <property type="match status" value="1"/>
</dbReference>
<organism evidence="2 3">
    <name type="scientific">Agrocybe pediades</name>
    <dbReference type="NCBI Taxonomy" id="84607"/>
    <lineage>
        <taxon>Eukaryota</taxon>
        <taxon>Fungi</taxon>
        <taxon>Dikarya</taxon>
        <taxon>Basidiomycota</taxon>
        <taxon>Agaricomycotina</taxon>
        <taxon>Agaricomycetes</taxon>
        <taxon>Agaricomycetidae</taxon>
        <taxon>Agaricales</taxon>
        <taxon>Agaricineae</taxon>
        <taxon>Strophariaceae</taxon>
        <taxon>Agrocybe</taxon>
    </lineage>
</organism>
<keyword evidence="1" id="KW-1133">Transmembrane helix</keyword>
<sequence length="229" mass="25996">MEVPDTTPYYKKLQKFLIRQKDYVCKTIPDNIYQCLNASAGWIIRFITSIKPLEKKRYNIVKLFTDAIMLFIKRLDAMVEEDRIPPDAMRVPTFYAMEAKENENTPLAVTCAIAVVFGAIHCAGWAFRFQTPADAWMWRVSSAIITVIPFAAVVVGVCFSMFLVHSSALHIFKRLLGYILLAAGGFTVFTLPLYILARFVLLAEALAGMRRLLPGAFDVVEWSDFFPHI</sequence>
<name>A0A8H4QS87_9AGAR</name>
<dbReference type="AlphaFoldDB" id="A0A8H4QS87"/>
<evidence type="ECO:0000313" key="3">
    <source>
        <dbReference type="Proteomes" id="UP000521872"/>
    </source>
</evidence>
<dbReference type="Proteomes" id="UP000521872">
    <property type="component" value="Unassembled WGS sequence"/>
</dbReference>
<proteinExistence type="predicted"/>
<comment type="caution">
    <text evidence="2">The sequence shown here is derived from an EMBL/GenBank/DDBJ whole genome shotgun (WGS) entry which is preliminary data.</text>
</comment>
<dbReference type="EMBL" id="JAACJL010000031">
    <property type="protein sequence ID" value="KAF4616276.1"/>
    <property type="molecule type" value="Genomic_DNA"/>
</dbReference>
<feature type="transmembrane region" description="Helical" evidence="1">
    <location>
        <begin position="175"/>
        <end position="197"/>
    </location>
</feature>
<accession>A0A8H4QS87</accession>
<dbReference type="PANTHER" id="PTHR35043">
    <property type="entry name" value="TRANSCRIPTION FACTOR DOMAIN-CONTAINING PROTEIN"/>
    <property type="match status" value="1"/>
</dbReference>
<evidence type="ECO:0000256" key="1">
    <source>
        <dbReference type="SAM" id="Phobius"/>
    </source>
</evidence>
<protein>
    <submittedName>
        <fullName evidence="2">Uncharacterized protein</fullName>
    </submittedName>
</protein>
<keyword evidence="1" id="KW-0472">Membrane</keyword>
<keyword evidence="3" id="KW-1185">Reference proteome</keyword>
<evidence type="ECO:0000313" key="2">
    <source>
        <dbReference type="EMBL" id="KAF4616276.1"/>
    </source>
</evidence>
<keyword evidence="1" id="KW-0812">Transmembrane</keyword>
<feature type="transmembrane region" description="Helical" evidence="1">
    <location>
        <begin position="140"/>
        <end position="163"/>
    </location>
</feature>